<evidence type="ECO:0000313" key="2">
    <source>
        <dbReference type="Ensembl" id="ENSPLAP00000007707.1"/>
    </source>
</evidence>
<organism evidence="2 3">
    <name type="scientific">Poecilia latipinna</name>
    <name type="common">sailfin molly</name>
    <dbReference type="NCBI Taxonomy" id="48699"/>
    <lineage>
        <taxon>Eukaryota</taxon>
        <taxon>Metazoa</taxon>
        <taxon>Chordata</taxon>
        <taxon>Craniata</taxon>
        <taxon>Vertebrata</taxon>
        <taxon>Euteleostomi</taxon>
        <taxon>Actinopterygii</taxon>
        <taxon>Neopterygii</taxon>
        <taxon>Teleostei</taxon>
        <taxon>Neoteleostei</taxon>
        <taxon>Acanthomorphata</taxon>
        <taxon>Ovalentaria</taxon>
        <taxon>Atherinomorphae</taxon>
        <taxon>Cyprinodontiformes</taxon>
        <taxon>Poeciliidae</taxon>
        <taxon>Poeciliinae</taxon>
        <taxon>Poecilia</taxon>
    </lineage>
</organism>
<reference evidence="2" key="1">
    <citation type="submission" date="2025-08" db="UniProtKB">
        <authorList>
            <consortium name="Ensembl"/>
        </authorList>
    </citation>
    <scope>IDENTIFICATION</scope>
</reference>
<proteinExistence type="predicted"/>
<dbReference type="AlphaFoldDB" id="A0A3B3U4Y1"/>
<accession>A0A3B3U4Y1</accession>
<dbReference type="Proteomes" id="UP000261500">
    <property type="component" value="Unplaced"/>
</dbReference>
<dbReference type="GeneTree" id="ENSGT00970000197125"/>
<reference evidence="2" key="2">
    <citation type="submission" date="2025-09" db="UniProtKB">
        <authorList>
            <consortium name="Ensembl"/>
        </authorList>
    </citation>
    <scope>IDENTIFICATION</scope>
</reference>
<dbReference type="Ensembl" id="ENSPLAT00000004117.1">
    <property type="protein sequence ID" value="ENSPLAP00000007707.1"/>
    <property type="gene ID" value="ENSPLAG00000010107.1"/>
</dbReference>
<name>A0A3B3U4Y1_9TELE</name>
<keyword evidence="3" id="KW-1185">Reference proteome</keyword>
<sequence length="66" mass="7439">MSAEGSGTIRTRIKNLLRSPSIKLRRSGTARHKNDLSGKVRTCPPQTLHTHTRRLYNGVCLLTRLL</sequence>
<dbReference type="STRING" id="48699.ENSPLAP00000007707"/>
<evidence type="ECO:0008006" key="4">
    <source>
        <dbReference type="Google" id="ProtNLM"/>
    </source>
</evidence>
<evidence type="ECO:0000313" key="3">
    <source>
        <dbReference type="Proteomes" id="UP000261500"/>
    </source>
</evidence>
<feature type="region of interest" description="Disordered" evidence="1">
    <location>
        <begin position="18"/>
        <end position="45"/>
    </location>
</feature>
<protein>
    <recommendedName>
        <fullName evidence="4">Mitogen-activated protein kinase binding protein 1</fullName>
    </recommendedName>
</protein>
<evidence type="ECO:0000256" key="1">
    <source>
        <dbReference type="SAM" id="MobiDB-lite"/>
    </source>
</evidence>